<dbReference type="PANTHER" id="PTHR10816">
    <property type="entry name" value="MYELIN TRANSCRIPTION FACTOR 1-RELATED"/>
    <property type="match status" value="1"/>
</dbReference>
<feature type="region of interest" description="Disordered" evidence="10">
    <location>
        <begin position="32"/>
        <end position="53"/>
    </location>
</feature>
<evidence type="ECO:0000256" key="2">
    <source>
        <dbReference type="ARBA" id="ARBA00010194"/>
    </source>
</evidence>
<proteinExistence type="inferred from homology"/>
<keyword evidence="9" id="KW-0539">Nucleus</keyword>
<name>A0ABD2PTI0_9PLAT</name>
<dbReference type="Gene3D" id="4.10.320.30">
    <property type="match status" value="2"/>
</dbReference>
<evidence type="ECO:0000313" key="13">
    <source>
        <dbReference type="Proteomes" id="UP001626550"/>
    </source>
</evidence>
<evidence type="ECO:0000256" key="1">
    <source>
        <dbReference type="ARBA" id="ARBA00004123"/>
    </source>
</evidence>
<keyword evidence="11" id="KW-0732">Signal</keyword>
<keyword evidence="6" id="KW-0862">Zinc</keyword>
<feature type="non-terminal residue" evidence="12">
    <location>
        <position position="1"/>
    </location>
</feature>
<keyword evidence="7" id="KW-0805">Transcription regulation</keyword>
<feature type="compositionally biased region" description="Low complexity" evidence="10">
    <location>
        <begin position="38"/>
        <end position="51"/>
    </location>
</feature>
<dbReference type="PANTHER" id="PTHR10816:SF15">
    <property type="entry name" value="MYELIN TRANSCRIPTION FACTOR 1-LIKE PROTEIN"/>
    <property type="match status" value="1"/>
</dbReference>
<keyword evidence="8" id="KW-0804">Transcription</keyword>
<protein>
    <submittedName>
        <fullName evidence="12">Myelin transcription factor 1</fullName>
    </submittedName>
</protein>
<feature type="signal peptide" evidence="11">
    <location>
        <begin position="1"/>
        <end position="28"/>
    </location>
</feature>
<dbReference type="SUPFAM" id="SSF103637">
    <property type="entry name" value="CCHHC domain"/>
    <property type="match status" value="2"/>
</dbReference>
<evidence type="ECO:0000256" key="11">
    <source>
        <dbReference type="SAM" id="SignalP"/>
    </source>
</evidence>
<organism evidence="12 13">
    <name type="scientific">Cichlidogyrus casuarinus</name>
    <dbReference type="NCBI Taxonomy" id="1844966"/>
    <lineage>
        <taxon>Eukaryota</taxon>
        <taxon>Metazoa</taxon>
        <taxon>Spiralia</taxon>
        <taxon>Lophotrochozoa</taxon>
        <taxon>Platyhelminthes</taxon>
        <taxon>Monogenea</taxon>
        <taxon>Monopisthocotylea</taxon>
        <taxon>Dactylogyridea</taxon>
        <taxon>Ancyrocephalidae</taxon>
        <taxon>Cichlidogyrus</taxon>
    </lineage>
</organism>
<feature type="compositionally biased region" description="Polar residues" evidence="10">
    <location>
        <begin position="231"/>
        <end position="245"/>
    </location>
</feature>
<keyword evidence="4" id="KW-0677">Repeat</keyword>
<evidence type="ECO:0000313" key="12">
    <source>
        <dbReference type="EMBL" id="KAL3310772.1"/>
    </source>
</evidence>
<feature type="chain" id="PRO_5044842961" evidence="11">
    <location>
        <begin position="29"/>
        <end position="332"/>
    </location>
</feature>
<comment type="caution">
    <text evidence="12">The sequence shown here is derived from an EMBL/GenBank/DDBJ whole genome shotgun (WGS) entry which is preliminary data.</text>
</comment>
<evidence type="ECO:0000256" key="3">
    <source>
        <dbReference type="ARBA" id="ARBA00022723"/>
    </source>
</evidence>
<dbReference type="Pfam" id="PF01530">
    <property type="entry name" value="zf-C2HC"/>
    <property type="match status" value="2"/>
</dbReference>
<feature type="region of interest" description="Disordered" evidence="10">
    <location>
        <begin position="84"/>
        <end position="117"/>
    </location>
</feature>
<sequence length="332" mass="36252">LSRKFPFARKTLHLFVCLLGCRQSSLLCASSSDDGAEELSSSPSEQVSNSSQLAAPFSMSNLLRPEPSNELWSRVINLLGTPQSVQQPQLQQQQQQQHLTENSEQDKTTSGKRSNRKLLQCPVPGCDGSGHVSGNYATHRSLSGCPKADKAMVQAFHVEQKCPTVGCDGSGHITRNYTSHRSLSGCPRAVKKRQICSPDGEECNRPDSAAILAYMSRGSTGENKRARLEQENSVSSTTPSRSGEPSPQPMVSAVPQFNSPVAMIDLILSGIKQKQQVLPLGLESRLQLLNSTGFLQKIFANKSTSAEGLMTIDQPLNNHLNHFKMLAYKNFN</sequence>
<accession>A0ABD2PTI0</accession>
<feature type="region of interest" description="Disordered" evidence="10">
    <location>
        <begin position="219"/>
        <end position="254"/>
    </location>
</feature>
<keyword evidence="3" id="KW-0479">Metal-binding</keyword>
<gene>
    <name evidence="12" type="primary">MYT1</name>
    <name evidence="12" type="ORF">Ciccas_010654</name>
</gene>
<keyword evidence="13" id="KW-1185">Reference proteome</keyword>
<dbReference type="EMBL" id="JBJKFK010002659">
    <property type="protein sequence ID" value="KAL3310772.1"/>
    <property type="molecule type" value="Genomic_DNA"/>
</dbReference>
<evidence type="ECO:0000256" key="6">
    <source>
        <dbReference type="ARBA" id="ARBA00022833"/>
    </source>
</evidence>
<dbReference type="PROSITE" id="PS51802">
    <property type="entry name" value="ZF_CCHHC"/>
    <property type="match status" value="1"/>
</dbReference>
<comment type="similarity">
    <text evidence="2">Belongs to the MYT1 family.</text>
</comment>
<dbReference type="InterPro" id="IPR002515">
    <property type="entry name" value="Znf_C2H2C"/>
</dbReference>
<dbReference type="GO" id="GO:0005634">
    <property type="term" value="C:nucleus"/>
    <property type="evidence" value="ECO:0007669"/>
    <property type="project" value="UniProtKB-SubCell"/>
</dbReference>
<comment type="subcellular location">
    <subcellularLocation>
        <location evidence="1">Nucleus</location>
    </subcellularLocation>
</comment>
<dbReference type="AlphaFoldDB" id="A0ABD2PTI0"/>
<dbReference type="GO" id="GO:0007399">
    <property type="term" value="P:nervous system development"/>
    <property type="evidence" value="ECO:0007669"/>
    <property type="project" value="UniProtKB-KW"/>
</dbReference>
<evidence type="ECO:0000256" key="5">
    <source>
        <dbReference type="ARBA" id="ARBA00022771"/>
    </source>
</evidence>
<evidence type="ECO:0000256" key="4">
    <source>
        <dbReference type="ARBA" id="ARBA00022737"/>
    </source>
</evidence>
<evidence type="ECO:0000256" key="8">
    <source>
        <dbReference type="ARBA" id="ARBA00023163"/>
    </source>
</evidence>
<dbReference type="InterPro" id="IPR036060">
    <property type="entry name" value="Znf_C2H2C_sf"/>
</dbReference>
<dbReference type="GO" id="GO:0008270">
    <property type="term" value="F:zinc ion binding"/>
    <property type="evidence" value="ECO:0007669"/>
    <property type="project" value="UniProtKB-KW"/>
</dbReference>
<keyword evidence="5" id="KW-0863">Zinc-finger</keyword>
<reference evidence="12 13" key="1">
    <citation type="submission" date="2024-11" db="EMBL/GenBank/DDBJ databases">
        <title>Adaptive evolution of stress response genes in parasites aligns with host niche diversity.</title>
        <authorList>
            <person name="Hahn C."/>
            <person name="Resl P."/>
        </authorList>
    </citation>
    <scope>NUCLEOTIDE SEQUENCE [LARGE SCALE GENOMIC DNA]</scope>
    <source>
        <strain evidence="12">EGGRZ-B1_66</strain>
        <tissue evidence="12">Body</tissue>
    </source>
</reference>
<dbReference type="Proteomes" id="UP001626550">
    <property type="component" value="Unassembled WGS sequence"/>
</dbReference>
<evidence type="ECO:0000256" key="10">
    <source>
        <dbReference type="SAM" id="MobiDB-lite"/>
    </source>
</evidence>
<evidence type="ECO:0000256" key="7">
    <source>
        <dbReference type="ARBA" id="ARBA00023015"/>
    </source>
</evidence>
<evidence type="ECO:0000256" key="9">
    <source>
        <dbReference type="ARBA" id="ARBA00023242"/>
    </source>
</evidence>
<dbReference type="FunFam" id="4.10.320.30:FF:000001">
    <property type="entry name" value="Myelin transcription factor 1-like, a"/>
    <property type="match status" value="2"/>
</dbReference>
<feature type="compositionally biased region" description="Low complexity" evidence="10">
    <location>
        <begin position="84"/>
        <end position="97"/>
    </location>
</feature>